<keyword evidence="19" id="KW-1185">Reference proteome</keyword>
<comment type="catalytic activity">
    <reaction evidence="1">
        <text>a 4-O-methyl-thymidine in DNA + L-cysteinyl-[protein] = a thymidine in DNA + S-methyl-L-cysteinyl-[protein]</text>
        <dbReference type="Rhea" id="RHEA:53428"/>
        <dbReference type="Rhea" id="RHEA-COMP:10131"/>
        <dbReference type="Rhea" id="RHEA-COMP:10132"/>
        <dbReference type="Rhea" id="RHEA-COMP:13555"/>
        <dbReference type="Rhea" id="RHEA-COMP:13556"/>
        <dbReference type="ChEBI" id="CHEBI:29950"/>
        <dbReference type="ChEBI" id="CHEBI:82612"/>
        <dbReference type="ChEBI" id="CHEBI:137386"/>
        <dbReference type="ChEBI" id="CHEBI:137387"/>
        <dbReference type="EC" id="2.1.1.63"/>
    </reaction>
</comment>
<evidence type="ECO:0000256" key="4">
    <source>
        <dbReference type="ARBA" id="ARBA00011918"/>
    </source>
</evidence>
<dbReference type="FunFam" id="3.40.10.10:FF:000001">
    <property type="entry name" value="DNA-3-methyladenine glycosylase 2"/>
    <property type="match status" value="1"/>
</dbReference>
<dbReference type="GO" id="GO:0043565">
    <property type="term" value="F:sequence-specific DNA binding"/>
    <property type="evidence" value="ECO:0007669"/>
    <property type="project" value="InterPro"/>
</dbReference>
<evidence type="ECO:0000256" key="13">
    <source>
        <dbReference type="ARBA" id="ARBA00023163"/>
    </source>
</evidence>
<evidence type="ECO:0000256" key="2">
    <source>
        <dbReference type="ARBA" id="ARBA00001947"/>
    </source>
</evidence>
<keyword evidence="12" id="KW-0010">Activator</keyword>
<dbReference type="Pfam" id="PF02870">
    <property type="entry name" value="Methyltransf_1N"/>
    <property type="match status" value="1"/>
</dbReference>
<dbReference type="PROSITE" id="PS00374">
    <property type="entry name" value="MGMT"/>
    <property type="match status" value="1"/>
</dbReference>
<dbReference type="GO" id="GO:0032259">
    <property type="term" value="P:methylation"/>
    <property type="evidence" value="ECO:0007669"/>
    <property type="project" value="UniProtKB-KW"/>
</dbReference>
<dbReference type="RefSeq" id="WP_091999781.1">
    <property type="nucleotide sequence ID" value="NZ_FMYQ01000018.1"/>
</dbReference>
<dbReference type="Gene3D" id="3.30.160.70">
    <property type="entry name" value="Methylated DNA-protein cysteine methyltransferase domain"/>
    <property type="match status" value="1"/>
</dbReference>
<evidence type="ECO:0000256" key="14">
    <source>
        <dbReference type="ARBA" id="ARBA00023204"/>
    </source>
</evidence>
<keyword evidence="7" id="KW-0479">Metal-binding</keyword>
<dbReference type="InterPro" id="IPR014048">
    <property type="entry name" value="MethylDNA_cys_MeTrfase_DNA-bd"/>
</dbReference>
<keyword evidence="11" id="KW-0238">DNA-binding</keyword>
<keyword evidence="6 18" id="KW-0808">Transferase</keyword>
<dbReference type="Gene3D" id="1.10.10.10">
    <property type="entry name" value="Winged helix-like DNA-binding domain superfamily/Winged helix DNA-binding domain"/>
    <property type="match status" value="1"/>
</dbReference>
<dbReference type="Pfam" id="PF01035">
    <property type="entry name" value="DNA_binding_1"/>
    <property type="match status" value="1"/>
</dbReference>
<dbReference type="PANTHER" id="PTHR10815:SF14">
    <property type="entry name" value="BIFUNCTIONAL TRANSCRIPTIONAL ACTIVATOR_DNA REPAIR ENZYME ADA"/>
    <property type="match status" value="1"/>
</dbReference>
<evidence type="ECO:0000256" key="16">
    <source>
        <dbReference type="SAM" id="MobiDB-lite"/>
    </source>
</evidence>
<evidence type="ECO:0000256" key="10">
    <source>
        <dbReference type="ARBA" id="ARBA00023015"/>
    </source>
</evidence>
<gene>
    <name evidence="18" type="ORF">SAMN05421548_11830</name>
</gene>
<dbReference type="GO" id="GO:0006307">
    <property type="term" value="P:DNA alkylation repair"/>
    <property type="evidence" value="ECO:0007669"/>
    <property type="project" value="UniProtKB-ARBA"/>
</dbReference>
<keyword evidence="8" id="KW-0227">DNA damage</keyword>
<dbReference type="EMBL" id="FMYQ01000018">
    <property type="protein sequence ID" value="SDD34836.1"/>
    <property type="molecule type" value="Genomic_DNA"/>
</dbReference>
<comment type="catalytic activity">
    <reaction evidence="15">
        <text>a 6-O-methyl-2'-deoxyguanosine in DNA + L-cysteinyl-[protein] = S-methyl-L-cysteinyl-[protein] + a 2'-deoxyguanosine in DNA</text>
        <dbReference type="Rhea" id="RHEA:24000"/>
        <dbReference type="Rhea" id="RHEA-COMP:10131"/>
        <dbReference type="Rhea" id="RHEA-COMP:10132"/>
        <dbReference type="Rhea" id="RHEA-COMP:11367"/>
        <dbReference type="Rhea" id="RHEA-COMP:11368"/>
        <dbReference type="ChEBI" id="CHEBI:29950"/>
        <dbReference type="ChEBI" id="CHEBI:82612"/>
        <dbReference type="ChEBI" id="CHEBI:85445"/>
        <dbReference type="ChEBI" id="CHEBI:85448"/>
        <dbReference type="EC" id="2.1.1.63"/>
    </reaction>
</comment>
<evidence type="ECO:0000256" key="5">
    <source>
        <dbReference type="ARBA" id="ARBA00022603"/>
    </source>
</evidence>
<evidence type="ECO:0000313" key="18">
    <source>
        <dbReference type="EMBL" id="SDD34836.1"/>
    </source>
</evidence>
<proteinExistence type="inferred from homology"/>
<evidence type="ECO:0000256" key="11">
    <source>
        <dbReference type="ARBA" id="ARBA00023125"/>
    </source>
</evidence>
<reference evidence="19" key="1">
    <citation type="submission" date="2016-09" db="EMBL/GenBank/DDBJ databases">
        <authorList>
            <person name="Varghese N."/>
            <person name="Submissions S."/>
        </authorList>
    </citation>
    <scope>NUCLEOTIDE SEQUENCE [LARGE SCALE GENOMIC DNA]</scope>
    <source>
        <strain evidence="19">TNe-862</strain>
    </source>
</reference>
<dbReference type="InterPro" id="IPR035451">
    <property type="entry name" value="Ada-like_dom_sf"/>
</dbReference>
<dbReference type="NCBIfam" id="TIGR00589">
    <property type="entry name" value="ogt"/>
    <property type="match status" value="1"/>
</dbReference>
<dbReference type="SUPFAM" id="SSF53155">
    <property type="entry name" value="Methylated DNA-protein cysteine methyltransferase domain"/>
    <property type="match status" value="1"/>
</dbReference>
<dbReference type="PANTHER" id="PTHR10815">
    <property type="entry name" value="METHYLATED-DNA--PROTEIN-CYSTEINE METHYLTRANSFERASE"/>
    <property type="match status" value="1"/>
</dbReference>
<feature type="region of interest" description="Disordered" evidence="16">
    <location>
        <begin position="368"/>
        <end position="408"/>
    </location>
</feature>
<dbReference type="Proteomes" id="UP000198908">
    <property type="component" value="Unassembled WGS sequence"/>
</dbReference>
<feature type="compositionally biased region" description="Low complexity" evidence="16">
    <location>
        <begin position="370"/>
        <end position="391"/>
    </location>
</feature>
<comment type="cofactor">
    <cofactor evidence="2">
        <name>Zn(2+)</name>
        <dbReference type="ChEBI" id="CHEBI:29105"/>
    </cofactor>
</comment>
<dbReference type="GO" id="GO:0003700">
    <property type="term" value="F:DNA-binding transcription factor activity"/>
    <property type="evidence" value="ECO:0007669"/>
    <property type="project" value="InterPro"/>
</dbReference>
<dbReference type="SUPFAM" id="SSF46689">
    <property type="entry name" value="Homeodomain-like"/>
    <property type="match status" value="1"/>
</dbReference>
<evidence type="ECO:0000259" key="17">
    <source>
        <dbReference type="PROSITE" id="PS01124"/>
    </source>
</evidence>
<dbReference type="InterPro" id="IPR008332">
    <property type="entry name" value="MethylG_MeTrfase_N"/>
</dbReference>
<name>A0A1G6U2D6_9BURK</name>
<dbReference type="Gene3D" id="1.10.10.60">
    <property type="entry name" value="Homeodomain-like"/>
    <property type="match status" value="1"/>
</dbReference>
<dbReference type="SMART" id="SM00342">
    <property type="entry name" value="HTH_ARAC"/>
    <property type="match status" value="1"/>
</dbReference>
<feature type="domain" description="HTH araC/xylS-type" evidence="17">
    <location>
        <begin position="101"/>
        <end position="198"/>
    </location>
</feature>
<dbReference type="EC" id="2.1.1.63" evidence="4"/>
<comment type="similarity">
    <text evidence="3">Belongs to the MGMT family.</text>
</comment>
<dbReference type="STRING" id="416944.SAMN05421548_11830"/>
<evidence type="ECO:0000256" key="9">
    <source>
        <dbReference type="ARBA" id="ARBA00022833"/>
    </source>
</evidence>
<feature type="region of interest" description="Disordered" evidence="16">
    <location>
        <begin position="1"/>
        <end position="24"/>
    </location>
</feature>
<keyword evidence="13" id="KW-0804">Transcription</keyword>
<dbReference type="InterPro" id="IPR036631">
    <property type="entry name" value="MGMT_N_sf"/>
</dbReference>
<dbReference type="PROSITE" id="PS01124">
    <property type="entry name" value="HTH_ARAC_FAMILY_2"/>
    <property type="match status" value="1"/>
</dbReference>
<evidence type="ECO:0000256" key="15">
    <source>
        <dbReference type="ARBA" id="ARBA00049348"/>
    </source>
</evidence>
<dbReference type="InterPro" id="IPR009057">
    <property type="entry name" value="Homeodomain-like_sf"/>
</dbReference>
<dbReference type="Pfam" id="PF12833">
    <property type="entry name" value="HTH_18"/>
    <property type="match status" value="1"/>
</dbReference>
<sequence length="408" mass="43426">MSAVPNRKPATKPADDTPGGAWTSDADRWQAVTSRDARADGAFFYAVRTTGVFCRPSCASRLPRRENIEFFAVADAARAAGYRECKRCRPGGLPRELEIVRRARAALEADPQQRLTLAQLGEAVHLSPFHLQRLFKRVLGVSPRQYQAARRGAVLRDALGEGADVTRASADAGFGSSSRLYHSVPGELGMAPSAYRRKGAGLTIRYAATPTPIGFVLIAATSKGICRIAFGDDAATLAAALTEDFSNARCIEDHAAVAPFVAQVDAYLHGRRERFDLPLDIAATAFQQRVWDALQRIPYGETRSYTQIAETLGAPRAVRAVASACASNPVALAIPCHRVVQKSGSLAGYRWGLERKAALIDAEARAGEIQPGAPRADAAQAGGRGASGTAAKETRSATDRAGTPETAA</sequence>
<accession>A0A1G6U2D6</accession>
<evidence type="ECO:0000256" key="7">
    <source>
        <dbReference type="ARBA" id="ARBA00022723"/>
    </source>
</evidence>
<evidence type="ECO:0000256" key="1">
    <source>
        <dbReference type="ARBA" id="ARBA00001286"/>
    </source>
</evidence>
<protein>
    <recommendedName>
        <fullName evidence="4">methylated-DNA--[protein]-cysteine S-methyltransferase</fullName>
        <ecNumber evidence="4">2.1.1.63</ecNumber>
    </recommendedName>
</protein>
<evidence type="ECO:0000256" key="12">
    <source>
        <dbReference type="ARBA" id="ARBA00023159"/>
    </source>
</evidence>
<dbReference type="GO" id="GO:0008270">
    <property type="term" value="F:zinc ion binding"/>
    <property type="evidence" value="ECO:0007669"/>
    <property type="project" value="InterPro"/>
</dbReference>
<keyword evidence="5 18" id="KW-0489">Methyltransferase</keyword>
<dbReference type="AlphaFoldDB" id="A0A1G6U2D6"/>
<dbReference type="SUPFAM" id="SSF57884">
    <property type="entry name" value="Ada DNA repair protein, N-terminal domain (N-Ada 10)"/>
    <property type="match status" value="1"/>
</dbReference>
<dbReference type="InterPro" id="IPR018060">
    <property type="entry name" value="HTH_AraC"/>
</dbReference>
<dbReference type="SUPFAM" id="SSF46767">
    <property type="entry name" value="Methylated DNA-protein cysteine methyltransferase, C-terminal domain"/>
    <property type="match status" value="1"/>
</dbReference>
<evidence type="ECO:0000256" key="3">
    <source>
        <dbReference type="ARBA" id="ARBA00008711"/>
    </source>
</evidence>
<dbReference type="InterPro" id="IPR036388">
    <property type="entry name" value="WH-like_DNA-bd_sf"/>
</dbReference>
<dbReference type="NCBIfam" id="NF011964">
    <property type="entry name" value="PRK15435.1"/>
    <property type="match status" value="1"/>
</dbReference>
<evidence type="ECO:0000313" key="19">
    <source>
        <dbReference type="Proteomes" id="UP000198908"/>
    </source>
</evidence>
<organism evidence="18 19">
    <name type="scientific">Paraburkholderia lycopersici</name>
    <dbReference type="NCBI Taxonomy" id="416944"/>
    <lineage>
        <taxon>Bacteria</taxon>
        <taxon>Pseudomonadati</taxon>
        <taxon>Pseudomonadota</taxon>
        <taxon>Betaproteobacteria</taxon>
        <taxon>Burkholderiales</taxon>
        <taxon>Burkholderiaceae</taxon>
        <taxon>Paraburkholderia</taxon>
    </lineage>
</organism>
<dbReference type="InterPro" id="IPR036217">
    <property type="entry name" value="MethylDNA_cys_MeTrfase_DNAb"/>
</dbReference>
<evidence type="ECO:0000256" key="6">
    <source>
        <dbReference type="ARBA" id="ARBA00022679"/>
    </source>
</evidence>
<keyword evidence="9" id="KW-0862">Zinc</keyword>
<dbReference type="CDD" id="cd06445">
    <property type="entry name" value="ATase"/>
    <property type="match status" value="1"/>
</dbReference>
<dbReference type="InterPro" id="IPR004026">
    <property type="entry name" value="Ada_DNA_repair_Zn-bd"/>
</dbReference>
<keyword evidence="14" id="KW-0234">DNA repair</keyword>
<dbReference type="GO" id="GO:0003908">
    <property type="term" value="F:methylated-DNA-[protein]-cysteine S-methyltransferase activity"/>
    <property type="evidence" value="ECO:0007669"/>
    <property type="project" value="UniProtKB-EC"/>
</dbReference>
<evidence type="ECO:0000256" key="8">
    <source>
        <dbReference type="ARBA" id="ARBA00022763"/>
    </source>
</evidence>
<dbReference type="OrthoDB" id="9802228at2"/>
<dbReference type="FunFam" id="1.10.10.10:FF:000214">
    <property type="entry name" value="Methylated-DNA--protein-cysteine methyltransferase"/>
    <property type="match status" value="1"/>
</dbReference>
<dbReference type="Gene3D" id="3.40.10.10">
    <property type="entry name" value="DNA Methylphosphotriester Repair Domain"/>
    <property type="match status" value="1"/>
</dbReference>
<keyword evidence="10" id="KW-0805">Transcription regulation</keyword>
<dbReference type="InterPro" id="IPR001497">
    <property type="entry name" value="MethylDNA_cys_MeTrfase_AS"/>
</dbReference>
<dbReference type="Pfam" id="PF02805">
    <property type="entry name" value="Ada_Zn_binding"/>
    <property type="match status" value="1"/>
</dbReference>